<dbReference type="SUPFAM" id="SSF51905">
    <property type="entry name" value="FAD/NAD(P)-binding domain"/>
    <property type="match status" value="1"/>
</dbReference>
<protein>
    <recommendedName>
        <fullName evidence="1">FAD/NAD(P)-binding domain-containing protein</fullName>
    </recommendedName>
</protein>
<dbReference type="GO" id="GO:0050660">
    <property type="term" value="F:flavin adenine dinucleotide binding"/>
    <property type="evidence" value="ECO:0007669"/>
    <property type="project" value="TreeGrafter"/>
</dbReference>
<dbReference type="InterPro" id="IPR036188">
    <property type="entry name" value="FAD/NAD-bd_sf"/>
</dbReference>
<dbReference type="Gene3D" id="3.50.50.100">
    <property type="match status" value="1"/>
</dbReference>
<dbReference type="OrthoDB" id="202203at2759"/>
<dbReference type="PRINTS" id="PR00469">
    <property type="entry name" value="PNDRDTASEII"/>
</dbReference>
<dbReference type="PRINTS" id="PR00368">
    <property type="entry name" value="FADPNR"/>
</dbReference>
<feature type="domain" description="FAD/NAD(P)-binding" evidence="1">
    <location>
        <begin position="8"/>
        <end position="282"/>
    </location>
</feature>
<evidence type="ECO:0000313" key="2">
    <source>
        <dbReference type="EMBL" id="KAA6414299.1"/>
    </source>
</evidence>
<evidence type="ECO:0000313" key="3">
    <source>
        <dbReference type="Proteomes" id="UP000324767"/>
    </source>
</evidence>
<dbReference type="PANTHER" id="PTHR43735">
    <property type="entry name" value="APOPTOSIS-INDUCING FACTOR 1"/>
    <property type="match status" value="1"/>
</dbReference>
<sequence length="421" mass="44099">MASSNTHNIVIVGGNFSGVSVAHYLLRHTIPKLEAVNKSTTYKVTLITPSTHFFWKIAAPRAVADPKFDLDKIFLPIADGFKDYPSDHYAFVQGTATSISPDPRTITVTLESSSDTTVAYSTLIIASGAKSTSPLWAFHGAHTLTASVLSKYRDALRSAKTILVAGGGAAGVETAGEIAACYPHAQKTILSGASRLLPRLRPAIGKAAEQHLLALGFEVVHDTKVTSSAPPGSETPTRTTLALSDGTTRTVDAYLDATGATPNTAFVPQAWLSPAGHILTDAPTLRATAAPAASTPSATTFDIIDAVAPLCSSVLVDLSAGVDAGADPAPAAAVDAQNRMRSAYSSWWPGWAVKAQDAKGAQRFYKQGTAEMQVVPVGPRGGVGVVFGWQVPSWFVWLIKSRTFMVEKAPGVVVGGAYVKA</sequence>
<name>A0A5M8PZ06_9LECA</name>
<dbReference type="PANTHER" id="PTHR43735:SF25">
    <property type="entry name" value="NAD(P)H DEHYDROGENASE 3"/>
    <property type="match status" value="1"/>
</dbReference>
<dbReference type="GO" id="GO:0005737">
    <property type="term" value="C:cytoplasm"/>
    <property type="evidence" value="ECO:0007669"/>
    <property type="project" value="TreeGrafter"/>
</dbReference>
<evidence type="ECO:0000259" key="1">
    <source>
        <dbReference type="Pfam" id="PF07992"/>
    </source>
</evidence>
<dbReference type="EMBL" id="VXIT01000003">
    <property type="protein sequence ID" value="KAA6414299.1"/>
    <property type="molecule type" value="Genomic_DNA"/>
</dbReference>
<accession>A0A5M8PZ06</accession>
<proteinExistence type="predicted"/>
<dbReference type="GO" id="GO:0004174">
    <property type="term" value="F:electron-transferring-flavoprotein dehydrogenase activity"/>
    <property type="evidence" value="ECO:0007669"/>
    <property type="project" value="TreeGrafter"/>
</dbReference>
<comment type="caution">
    <text evidence="2">The sequence shown here is derived from an EMBL/GenBank/DDBJ whole genome shotgun (WGS) entry which is preliminary data.</text>
</comment>
<organism evidence="2 3">
    <name type="scientific">Lasallia pustulata</name>
    <dbReference type="NCBI Taxonomy" id="136370"/>
    <lineage>
        <taxon>Eukaryota</taxon>
        <taxon>Fungi</taxon>
        <taxon>Dikarya</taxon>
        <taxon>Ascomycota</taxon>
        <taxon>Pezizomycotina</taxon>
        <taxon>Lecanoromycetes</taxon>
        <taxon>OSLEUM clade</taxon>
        <taxon>Umbilicariomycetidae</taxon>
        <taxon>Umbilicariales</taxon>
        <taxon>Umbilicariaceae</taxon>
        <taxon>Lasallia</taxon>
    </lineage>
</organism>
<gene>
    <name evidence="2" type="ORF">FRX48_02662</name>
</gene>
<reference evidence="2 3" key="1">
    <citation type="submission" date="2019-09" db="EMBL/GenBank/DDBJ databases">
        <title>The hologenome of the rock-dwelling lichen Lasallia pustulata.</title>
        <authorList>
            <person name="Greshake Tzovaras B."/>
            <person name="Segers F."/>
            <person name="Bicker A."/>
            <person name="Dal Grande F."/>
            <person name="Otte J."/>
            <person name="Hankeln T."/>
            <person name="Schmitt I."/>
            <person name="Ebersberger I."/>
        </authorList>
    </citation>
    <scope>NUCLEOTIDE SEQUENCE [LARGE SCALE GENOMIC DNA]</scope>
    <source>
        <strain evidence="2">A1-1</strain>
    </source>
</reference>
<dbReference type="AlphaFoldDB" id="A0A5M8PZ06"/>
<dbReference type="InterPro" id="IPR023753">
    <property type="entry name" value="FAD/NAD-binding_dom"/>
</dbReference>
<dbReference type="Pfam" id="PF07992">
    <property type="entry name" value="Pyr_redox_2"/>
    <property type="match status" value="1"/>
</dbReference>
<dbReference type="Proteomes" id="UP000324767">
    <property type="component" value="Unassembled WGS sequence"/>
</dbReference>